<dbReference type="EC" id="5.6.2.4" evidence="10"/>
<dbReference type="GO" id="GO:0016787">
    <property type="term" value="F:hydrolase activity"/>
    <property type="evidence" value="ECO:0007669"/>
    <property type="project" value="UniProtKB-KW"/>
</dbReference>
<dbReference type="InterPro" id="IPR001650">
    <property type="entry name" value="Helicase_C-like"/>
</dbReference>
<keyword evidence="5 16" id="KW-0347">Helicase</keyword>
<dbReference type="SMART" id="SM00487">
    <property type="entry name" value="DEXDc"/>
    <property type="match status" value="1"/>
</dbReference>
<dbReference type="NCBIfam" id="TIGR00614">
    <property type="entry name" value="recQ_fam"/>
    <property type="match status" value="1"/>
</dbReference>
<evidence type="ECO:0000256" key="8">
    <source>
        <dbReference type="ARBA" id="ARBA00023235"/>
    </source>
</evidence>
<dbReference type="InterPro" id="IPR011545">
    <property type="entry name" value="DEAD/DEAH_box_helicase_dom"/>
</dbReference>
<comment type="catalytic activity">
    <reaction evidence="9">
        <text>Couples ATP hydrolysis with the unwinding of duplex DNA by translocating in the 3'-5' direction.</text>
        <dbReference type="EC" id="5.6.2.4"/>
    </reaction>
</comment>
<evidence type="ECO:0000313" key="17">
    <source>
        <dbReference type="Proteomes" id="UP000262004"/>
    </source>
</evidence>
<dbReference type="GO" id="GO:0003677">
    <property type="term" value="F:DNA binding"/>
    <property type="evidence" value="ECO:0007669"/>
    <property type="project" value="UniProtKB-KW"/>
</dbReference>
<dbReference type="CDD" id="cd17920">
    <property type="entry name" value="DEXHc_RecQ"/>
    <property type="match status" value="1"/>
</dbReference>
<feature type="compositionally biased region" description="Basic and acidic residues" evidence="13">
    <location>
        <begin position="1"/>
        <end position="10"/>
    </location>
</feature>
<dbReference type="Proteomes" id="UP000262004">
    <property type="component" value="Chromosome"/>
</dbReference>
<dbReference type="FunFam" id="3.40.50.300:FF:000296">
    <property type="entry name" value="ATP-dependent DNA helicase RecQ"/>
    <property type="match status" value="1"/>
</dbReference>
<dbReference type="InterPro" id="IPR027417">
    <property type="entry name" value="P-loop_NTPase"/>
</dbReference>
<evidence type="ECO:0000256" key="6">
    <source>
        <dbReference type="ARBA" id="ARBA00022840"/>
    </source>
</evidence>
<evidence type="ECO:0000256" key="2">
    <source>
        <dbReference type="ARBA" id="ARBA00022723"/>
    </source>
</evidence>
<keyword evidence="17" id="KW-1185">Reference proteome</keyword>
<dbReference type="GO" id="GO:0005737">
    <property type="term" value="C:cytoplasm"/>
    <property type="evidence" value="ECO:0007669"/>
    <property type="project" value="TreeGrafter"/>
</dbReference>
<dbReference type="Pfam" id="PF09382">
    <property type="entry name" value="RQC"/>
    <property type="match status" value="1"/>
</dbReference>
<dbReference type="PROSITE" id="PS51194">
    <property type="entry name" value="HELICASE_CTER"/>
    <property type="match status" value="1"/>
</dbReference>
<dbReference type="SUPFAM" id="SSF52540">
    <property type="entry name" value="P-loop containing nucleoside triphosphate hydrolases"/>
    <property type="match status" value="2"/>
</dbReference>
<evidence type="ECO:0000256" key="9">
    <source>
        <dbReference type="ARBA" id="ARBA00034617"/>
    </source>
</evidence>
<proteinExistence type="inferred from homology"/>
<dbReference type="InterPro" id="IPR032284">
    <property type="entry name" value="RecQ_Zn-bd"/>
</dbReference>
<keyword evidence="2" id="KW-0479">Metal-binding</keyword>
<evidence type="ECO:0000259" key="15">
    <source>
        <dbReference type="PROSITE" id="PS51194"/>
    </source>
</evidence>
<feature type="domain" description="Helicase C-terminal" evidence="15">
    <location>
        <begin position="242"/>
        <end position="394"/>
    </location>
</feature>
<sequence>MSEAQLRDRPPASAPADGADPTLAERARRLLRTRFGLASFRPQQEEIVCHIAAGGDALVLMPTGGGKSLCYQLPALLRAGLAVVFSPLIALMDDQVRALTARKIPAAALHSGLDEAAQDAVLDAAFEGRLKLLFVAPERLPTPRFLALLDALHERNRLALFAIDEAHCVWQWGHDFRPEYLQLALLATRYPTVPRVALTATADHVAREEIIARLNLHRARTFLTSFDRSNLFYAMTPRSGDGKRQLLAALRARPLEGSSIVYCGSRAKTERIAAWLAAHGVPALAYHAGLDAATRRARQHQFLHRDGMVMVATIAFGMGIDKPDVRFVAHLDLPRTLEGYYQETGRAGRDGAPAFAQLFWRGEDAARWRIAIDTNTQLLPEQRSAAWARLDALAQLVLASGCRRQPLLAYFGERIGPCGRCDHCLAPPKRWDAREAAQMALSAVYRTGQRHGAQLLVDVLRGNATSRVVAAGYDRIKTFGVGVRIPPERWHRLFQALLLTGALTLTDAGGYALTERARPLLKGAAPFWLPLPHN</sequence>
<comment type="similarity">
    <text evidence="1">Belongs to the helicase family. RecQ subfamily.</text>
</comment>
<evidence type="ECO:0000256" key="13">
    <source>
        <dbReference type="SAM" id="MobiDB-lite"/>
    </source>
</evidence>
<keyword evidence="8" id="KW-0413">Isomerase</keyword>
<dbReference type="InterPro" id="IPR004589">
    <property type="entry name" value="DNA_helicase_ATP-dep_RecQ"/>
</dbReference>
<evidence type="ECO:0000313" key="16">
    <source>
        <dbReference type="EMBL" id="BBD78054.1"/>
    </source>
</evidence>
<dbReference type="GO" id="GO:0009378">
    <property type="term" value="F:four-way junction helicase activity"/>
    <property type="evidence" value="ECO:0007669"/>
    <property type="project" value="TreeGrafter"/>
</dbReference>
<evidence type="ECO:0000256" key="10">
    <source>
        <dbReference type="ARBA" id="ARBA00034808"/>
    </source>
</evidence>
<dbReference type="Pfam" id="PF16124">
    <property type="entry name" value="RecQ_Zn_bind"/>
    <property type="match status" value="1"/>
</dbReference>
<dbReference type="AlphaFoldDB" id="A0A2Z6DZS2"/>
<evidence type="ECO:0000256" key="3">
    <source>
        <dbReference type="ARBA" id="ARBA00022741"/>
    </source>
</evidence>
<keyword evidence="3" id="KW-0547">Nucleotide-binding</keyword>
<evidence type="ECO:0000256" key="7">
    <source>
        <dbReference type="ARBA" id="ARBA00023125"/>
    </source>
</evidence>
<dbReference type="GO" id="GO:0006310">
    <property type="term" value="P:DNA recombination"/>
    <property type="evidence" value="ECO:0007669"/>
    <property type="project" value="InterPro"/>
</dbReference>
<reference evidence="16 17" key="1">
    <citation type="submission" date="2018-04" db="EMBL/GenBank/DDBJ databases">
        <title>Complete genome sequence of Hydrogenophilus thermoluteolus TH-1.</title>
        <authorList>
            <person name="Arai H."/>
        </authorList>
    </citation>
    <scope>NUCLEOTIDE SEQUENCE [LARGE SCALE GENOMIC DNA]</scope>
    <source>
        <strain evidence="16 17">TH-1</strain>
    </source>
</reference>
<evidence type="ECO:0000256" key="5">
    <source>
        <dbReference type="ARBA" id="ARBA00022806"/>
    </source>
</evidence>
<dbReference type="EMBL" id="AP018558">
    <property type="protein sequence ID" value="BBD78054.1"/>
    <property type="molecule type" value="Genomic_DNA"/>
</dbReference>
<dbReference type="GO" id="GO:0006260">
    <property type="term" value="P:DNA replication"/>
    <property type="evidence" value="ECO:0007669"/>
    <property type="project" value="InterPro"/>
</dbReference>
<dbReference type="Pfam" id="PF00271">
    <property type="entry name" value="Helicase_C"/>
    <property type="match status" value="1"/>
</dbReference>
<gene>
    <name evidence="16" type="ORF">HPTL_1796</name>
</gene>
<dbReference type="SMART" id="SM00490">
    <property type="entry name" value="HELICc"/>
    <property type="match status" value="1"/>
</dbReference>
<keyword evidence="6" id="KW-0067">ATP-binding</keyword>
<evidence type="ECO:0000259" key="14">
    <source>
        <dbReference type="PROSITE" id="PS51192"/>
    </source>
</evidence>
<organism evidence="16 17">
    <name type="scientific">Hydrogenophilus thermoluteolus</name>
    <name type="common">Pseudomonas hydrogenothermophila</name>
    <dbReference type="NCBI Taxonomy" id="297"/>
    <lineage>
        <taxon>Bacteria</taxon>
        <taxon>Pseudomonadati</taxon>
        <taxon>Pseudomonadota</taxon>
        <taxon>Hydrogenophilia</taxon>
        <taxon>Hydrogenophilales</taxon>
        <taxon>Hydrogenophilaceae</taxon>
        <taxon>Hydrogenophilus</taxon>
    </lineage>
</organism>
<name>A0A2Z6DZS2_HYDTE</name>
<dbReference type="KEGG" id="htl:HPTL_1796"/>
<dbReference type="PANTHER" id="PTHR13710">
    <property type="entry name" value="DNA HELICASE RECQ FAMILY MEMBER"/>
    <property type="match status" value="1"/>
</dbReference>
<keyword evidence="4" id="KW-0378">Hydrolase</keyword>
<dbReference type="GO" id="GO:0046872">
    <property type="term" value="F:metal ion binding"/>
    <property type="evidence" value="ECO:0007669"/>
    <property type="project" value="UniProtKB-KW"/>
</dbReference>
<dbReference type="OrthoDB" id="5298715at2"/>
<dbReference type="PROSITE" id="PS51192">
    <property type="entry name" value="HELICASE_ATP_BIND_1"/>
    <property type="match status" value="1"/>
</dbReference>
<dbReference type="GO" id="GO:0006281">
    <property type="term" value="P:DNA repair"/>
    <property type="evidence" value="ECO:0007669"/>
    <property type="project" value="InterPro"/>
</dbReference>
<evidence type="ECO:0000256" key="4">
    <source>
        <dbReference type="ARBA" id="ARBA00022801"/>
    </source>
</evidence>
<feature type="region of interest" description="Disordered" evidence="13">
    <location>
        <begin position="1"/>
        <end position="21"/>
    </location>
</feature>
<dbReference type="GO" id="GO:0030894">
    <property type="term" value="C:replisome"/>
    <property type="evidence" value="ECO:0007669"/>
    <property type="project" value="TreeGrafter"/>
</dbReference>
<keyword evidence="7" id="KW-0238">DNA-binding</keyword>
<dbReference type="GO" id="GO:0043590">
    <property type="term" value="C:bacterial nucleoid"/>
    <property type="evidence" value="ECO:0007669"/>
    <property type="project" value="TreeGrafter"/>
</dbReference>
<dbReference type="InterPro" id="IPR036388">
    <property type="entry name" value="WH-like_DNA-bd_sf"/>
</dbReference>
<accession>A0A2Z6DZS2</accession>
<dbReference type="Gene3D" id="1.10.10.10">
    <property type="entry name" value="Winged helix-like DNA-binding domain superfamily/Winged helix DNA-binding domain"/>
    <property type="match status" value="1"/>
</dbReference>
<dbReference type="Gene3D" id="3.40.50.300">
    <property type="entry name" value="P-loop containing nucleotide triphosphate hydrolases"/>
    <property type="match status" value="2"/>
</dbReference>
<dbReference type="SMART" id="SM00956">
    <property type="entry name" value="RQC"/>
    <property type="match status" value="1"/>
</dbReference>
<evidence type="ECO:0000256" key="1">
    <source>
        <dbReference type="ARBA" id="ARBA00005446"/>
    </source>
</evidence>
<dbReference type="RefSeq" id="WP_119335724.1">
    <property type="nucleotide sequence ID" value="NZ_AP018558.1"/>
</dbReference>
<feature type="domain" description="Helicase ATP-binding" evidence="14">
    <location>
        <begin position="48"/>
        <end position="220"/>
    </location>
</feature>
<dbReference type="Pfam" id="PF00270">
    <property type="entry name" value="DEAD"/>
    <property type="match status" value="1"/>
</dbReference>
<dbReference type="GO" id="GO:0043138">
    <property type="term" value="F:3'-5' DNA helicase activity"/>
    <property type="evidence" value="ECO:0007669"/>
    <property type="project" value="UniProtKB-EC"/>
</dbReference>
<dbReference type="InterPro" id="IPR018982">
    <property type="entry name" value="RQC_domain"/>
</dbReference>
<protein>
    <recommendedName>
        <fullName evidence="11">ATP-dependent DNA helicase RecQ</fullName>
        <ecNumber evidence="10">5.6.2.4</ecNumber>
    </recommendedName>
    <alternativeName>
        <fullName evidence="12">DNA 3'-5' helicase RecQ</fullName>
    </alternativeName>
</protein>
<dbReference type="GO" id="GO:0005524">
    <property type="term" value="F:ATP binding"/>
    <property type="evidence" value="ECO:0007669"/>
    <property type="project" value="UniProtKB-KW"/>
</dbReference>
<dbReference type="PANTHER" id="PTHR13710:SF105">
    <property type="entry name" value="ATP-DEPENDENT DNA HELICASE Q1"/>
    <property type="match status" value="1"/>
</dbReference>
<evidence type="ECO:0000256" key="12">
    <source>
        <dbReference type="ARBA" id="ARBA00044550"/>
    </source>
</evidence>
<evidence type="ECO:0000256" key="11">
    <source>
        <dbReference type="ARBA" id="ARBA00044535"/>
    </source>
</evidence>
<dbReference type="InterPro" id="IPR014001">
    <property type="entry name" value="Helicase_ATP-bd"/>
</dbReference>